<reference evidence="3 4" key="1">
    <citation type="journal article" date="2007" name="Nature">
        <title>Evolution of genes and genomes on the Drosophila phylogeny.</title>
        <authorList>
            <consortium name="Drosophila 12 Genomes Consortium"/>
            <person name="Clark A.G."/>
            <person name="Eisen M.B."/>
            <person name="Smith D.R."/>
            <person name="Bergman C.M."/>
            <person name="Oliver B."/>
            <person name="Markow T.A."/>
            <person name="Kaufman T.C."/>
            <person name="Kellis M."/>
            <person name="Gelbart W."/>
            <person name="Iyer V.N."/>
            <person name="Pollard D.A."/>
            <person name="Sackton T.B."/>
            <person name="Larracuente A.M."/>
            <person name="Singh N.D."/>
            <person name="Abad J.P."/>
            <person name="Abt D.N."/>
            <person name="Adryan B."/>
            <person name="Aguade M."/>
            <person name="Akashi H."/>
            <person name="Anderson W.W."/>
            <person name="Aquadro C.F."/>
            <person name="Ardell D.H."/>
            <person name="Arguello R."/>
            <person name="Artieri C.G."/>
            <person name="Barbash D.A."/>
            <person name="Barker D."/>
            <person name="Barsanti P."/>
            <person name="Batterham P."/>
            <person name="Batzoglou S."/>
            <person name="Begun D."/>
            <person name="Bhutkar A."/>
            <person name="Blanco E."/>
            <person name="Bosak S.A."/>
            <person name="Bradley R.K."/>
            <person name="Brand A.D."/>
            <person name="Brent M.R."/>
            <person name="Brooks A.N."/>
            <person name="Brown R.H."/>
            <person name="Butlin R.K."/>
            <person name="Caggese C."/>
            <person name="Calvi B.R."/>
            <person name="Bernardo de Carvalho A."/>
            <person name="Caspi A."/>
            <person name="Castrezana S."/>
            <person name="Celniker S.E."/>
            <person name="Chang J.L."/>
            <person name="Chapple C."/>
            <person name="Chatterji S."/>
            <person name="Chinwalla A."/>
            <person name="Civetta A."/>
            <person name="Clifton S.W."/>
            <person name="Comeron J.M."/>
            <person name="Costello J.C."/>
            <person name="Coyne J.A."/>
            <person name="Daub J."/>
            <person name="David R.G."/>
            <person name="Delcher A.L."/>
            <person name="Delehaunty K."/>
            <person name="Do C.B."/>
            <person name="Ebling H."/>
            <person name="Edwards K."/>
            <person name="Eickbush T."/>
            <person name="Evans J.D."/>
            <person name="Filipski A."/>
            <person name="Findeiss S."/>
            <person name="Freyhult E."/>
            <person name="Fulton L."/>
            <person name="Fulton R."/>
            <person name="Garcia A.C."/>
            <person name="Gardiner A."/>
            <person name="Garfield D.A."/>
            <person name="Garvin B.E."/>
            <person name="Gibson G."/>
            <person name="Gilbert D."/>
            <person name="Gnerre S."/>
            <person name="Godfrey J."/>
            <person name="Good R."/>
            <person name="Gotea V."/>
            <person name="Gravely B."/>
            <person name="Greenberg A.J."/>
            <person name="Griffiths-Jones S."/>
            <person name="Gross S."/>
            <person name="Guigo R."/>
            <person name="Gustafson E.A."/>
            <person name="Haerty W."/>
            <person name="Hahn M.W."/>
            <person name="Halligan D.L."/>
            <person name="Halpern A.L."/>
            <person name="Halter G.M."/>
            <person name="Han M.V."/>
            <person name="Heger A."/>
            <person name="Hillier L."/>
            <person name="Hinrichs A.S."/>
            <person name="Holmes I."/>
            <person name="Hoskins R.A."/>
            <person name="Hubisz M.J."/>
            <person name="Hultmark D."/>
            <person name="Huntley M.A."/>
            <person name="Jaffe D.B."/>
            <person name="Jagadeeshan S."/>
            <person name="Jeck W.R."/>
            <person name="Johnson J."/>
            <person name="Jones C.D."/>
            <person name="Jordan W.C."/>
            <person name="Karpen G.H."/>
            <person name="Kataoka E."/>
            <person name="Keightley P.D."/>
            <person name="Kheradpour P."/>
            <person name="Kirkness E.F."/>
            <person name="Koerich L.B."/>
            <person name="Kristiansen K."/>
            <person name="Kudrna D."/>
            <person name="Kulathinal R.J."/>
            <person name="Kumar S."/>
            <person name="Kwok R."/>
            <person name="Lander E."/>
            <person name="Langley C.H."/>
            <person name="Lapoint R."/>
            <person name="Lazzaro B.P."/>
            <person name="Lee S.J."/>
            <person name="Levesque L."/>
            <person name="Li R."/>
            <person name="Lin C.F."/>
            <person name="Lin M.F."/>
            <person name="Lindblad-Toh K."/>
            <person name="Llopart A."/>
            <person name="Long M."/>
            <person name="Low L."/>
            <person name="Lozovsky E."/>
            <person name="Lu J."/>
            <person name="Luo M."/>
            <person name="Machado C.A."/>
            <person name="Makalowski W."/>
            <person name="Marzo M."/>
            <person name="Matsuda M."/>
            <person name="Matzkin L."/>
            <person name="McAllister B."/>
            <person name="McBride C.S."/>
            <person name="McKernan B."/>
            <person name="McKernan K."/>
            <person name="Mendez-Lago M."/>
            <person name="Minx P."/>
            <person name="Mollenhauer M.U."/>
            <person name="Montooth K."/>
            <person name="Mount S.M."/>
            <person name="Mu X."/>
            <person name="Myers E."/>
            <person name="Negre B."/>
            <person name="Newfeld S."/>
            <person name="Nielsen R."/>
            <person name="Noor M.A."/>
            <person name="O'Grady P."/>
            <person name="Pachter L."/>
            <person name="Papaceit M."/>
            <person name="Parisi M.J."/>
            <person name="Parisi M."/>
            <person name="Parts L."/>
            <person name="Pedersen J.S."/>
            <person name="Pesole G."/>
            <person name="Phillippy A.M."/>
            <person name="Ponting C.P."/>
            <person name="Pop M."/>
            <person name="Porcelli D."/>
            <person name="Powell J.R."/>
            <person name="Prohaska S."/>
            <person name="Pruitt K."/>
            <person name="Puig M."/>
            <person name="Quesneville H."/>
            <person name="Ram K.R."/>
            <person name="Rand D."/>
            <person name="Rasmussen M.D."/>
            <person name="Reed L.K."/>
            <person name="Reenan R."/>
            <person name="Reily A."/>
            <person name="Remington K.A."/>
            <person name="Rieger T.T."/>
            <person name="Ritchie M.G."/>
            <person name="Robin C."/>
            <person name="Rogers Y.H."/>
            <person name="Rohde C."/>
            <person name="Rozas J."/>
            <person name="Rubenfield M.J."/>
            <person name="Ruiz A."/>
            <person name="Russo S."/>
            <person name="Salzberg S.L."/>
            <person name="Sanchez-Gracia A."/>
            <person name="Saranga D.J."/>
            <person name="Sato H."/>
            <person name="Schaeffer S.W."/>
            <person name="Schatz M.C."/>
            <person name="Schlenke T."/>
            <person name="Schwartz R."/>
            <person name="Segarra C."/>
            <person name="Singh R.S."/>
            <person name="Sirot L."/>
            <person name="Sirota M."/>
            <person name="Sisneros N.B."/>
            <person name="Smith C.D."/>
            <person name="Smith T.F."/>
            <person name="Spieth J."/>
            <person name="Stage D.E."/>
            <person name="Stark A."/>
            <person name="Stephan W."/>
            <person name="Strausberg R.L."/>
            <person name="Strempel S."/>
            <person name="Sturgill D."/>
            <person name="Sutton G."/>
            <person name="Sutton G.G."/>
            <person name="Tao W."/>
            <person name="Teichmann S."/>
            <person name="Tobari Y.N."/>
            <person name="Tomimura Y."/>
            <person name="Tsolas J.M."/>
            <person name="Valente V.L."/>
            <person name="Venter E."/>
            <person name="Venter J.C."/>
            <person name="Vicario S."/>
            <person name="Vieira F.G."/>
            <person name="Vilella A.J."/>
            <person name="Villasante A."/>
            <person name="Walenz B."/>
            <person name="Wang J."/>
            <person name="Wasserman M."/>
            <person name="Watts T."/>
            <person name="Wilson D."/>
            <person name="Wilson R.K."/>
            <person name="Wing R.A."/>
            <person name="Wolfner M.F."/>
            <person name="Wong A."/>
            <person name="Wong G.K."/>
            <person name="Wu C.I."/>
            <person name="Wu G."/>
            <person name="Yamamoto D."/>
            <person name="Yang H.P."/>
            <person name="Yang S.P."/>
            <person name="Yorke J.A."/>
            <person name="Yoshida K."/>
            <person name="Zdobnov E."/>
            <person name="Zhang P."/>
            <person name="Zhang Y."/>
            <person name="Zimin A.V."/>
            <person name="Baldwin J."/>
            <person name="Abdouelleil A."/>
            <person name="Abdulkadir J."/>
            <person name="Abebe A."/>
            <person name="Abera B."/>
            <person name="Abreu J."/>
            <person name="Acer S.C."/>
            <person name="Aftuck L."/>
            <person name="Alexander A."/>
            <person name="An P."/>
            <person name="Anderson E."/>
            <person name="Anderson S."/>
            <person name="Arachi H."/>
            <person name="Azer M."/>
            <person name="Bachantsang P."/>
            <person name="Barry A."/>
            <person name="Bayul T."/>
            <person name="Berlin A."/>
            <person name="Bessette D."/>
            <person name="Bloom T."/>
            <person name="Blye J."/>
            <person name="Boguslavskiy L."/>
            <person name="Bonnet C."/>
            <person name="Boukhgalter B."/>
            <person name="Bourzgui I."/>
            <person name="Brown A."/>
            <person name="Cahill P."/>
            <person name="Channer S."/>
            <person name="Cheshatsang Y."/>
            <person name="Chuda L."/>
            <person name="Citroen M."/>
            <person name="Collymore A."/>
            <person name="Cooke P."/>
            <person name="Costello M."/>
            <person name="D'Aco K."/>
            <person name="Daza R."/>
            <person name="De Haan G."/>
            <person name="DeGray S."/>
            <person name="DeMaso C."/>
            <person name="Dhargay N."/>
            <person name="Dooley K."/>
            <person name="Dooley E."/>
            <person name="Doricent M."/>
            <person name="Dorje P."/>
            <person name="Dorjee K."/>
            <person name="Dupes A."/>
            <person name="Elong R."/>
            <person name="Falk J."/>
            <person name="Farina A."/>
            <person name="Faro S."/>
            <person name="Ferguson D."/>
            <person name="Fisher S."/>
            <person name="Foley C.D."/>
            <person name="Franke A."/>
            <person name="Friedrich D."/>
            <person name="Gadbois L."/>
            <person name="Gearin G."/>
            <person name="Gearin C.R."/>
            <person name="Giannoukos G."/>
            <person name="Goode T."/>
            <person name="Graham J."/>
            <person name="Grandbois E."/>
            <person name="Grewal S."/>
            <person name="Gyaltsen K."/>
            <person name="Hafez N."/>
            <person name="Hagos B."/>
            <person name="Hall J."/>
            <person name="Henson C."/>
            <person name="Hollinger A."/>
            <person name="Honan T."/>
            <person name="Huard M.D."/>
            <person name="Hughes L."/>
            <person name="Hurhula B."/>
            <person name="Husby M.E."/>
            <person name="Kamat A."/>
            <person name="Kanga B."/>
            <person name="Kashin S."/>
            <person name="Khazanovich D."/>
            <person name="Kisner P."/>
            <person name="Lance K."/>
            <person name="Lara M."/>
            <person name="Lee W."/>
            <person name="Lennon N."/>
            <person name="Letendre F."/>
            <person name="LeVine R."/>
            <person name="Lipovsky A."/>
            <person name="Liu X."/>
            <person name="Liu J."/>
            <person name="Liu S."/>
            <person name="Lokyitsang T."/>
            <person name="Lokyitsang Y."/>
            <person name="Lubonja R."/>
            <person name="Lui A."/>
            <person name="MacDonald P."/>
            <person name="Magnisalis V."/>
            <person name="Maru K."/>
            <person name="Matthews C."/>
            <person name="McCusker W."/>
            <person name="McDonough S."/>
            <person name="Mehta T."/>
            <person name="Meldrim J."/>
            <person name="Meneus L."/>
            <person name="Mihai O."/>
            <person name="Mihalev A."/>
            <person name="Mihova T."/>
            <person name="Mittelman R."/>
            <person name="Mlenga V."/>
            <person name="Montmayeur A."/>
            <person name="Mulrain L."/>
            <person name="Navidi A."/>
            <person name="Naylor J."/>
            <person name="Negash T."/>
            <person name="Nguyen T."/>
            <person name="Nguyen N."/>
            <person name="Nicol R."/>
            <person name="Norbu C."/>
            <person name="Norbu N."/>
            <person name="Novod N."/>
            <person name="O'Neill B."/>
            <person name="Osman S."/>
            <person name="Markiewicz E."/>
            <person name="Oyono O.L."/>
            <person name="Patti C."/>
            <person name="Phunkhang P."/>
            <person name="Pierre F."/>
            <person name="Priest M."/>
            <person name="Raghuraman S."/>
            <person name="Rege F."/>
            <person name="Reyes R."/>
            <person name="Rise C."/>
            <person name="Rogov P."/>
            <person name="Ross K."/>
            <person name="Ryan E."/>
            <person name="Settipalli S."/>
            <person name="Shea T."/>
            <person name="Sherpa N."/>
            <person name="Shi L."/>
            <person name="Shih D."/>
            <person name="Sparrow T."/>
            <person name="Spaulding J."/>
            <person name="Stalker J."/>
            <person name="Stange-Thomann N."/>
            <person name="Stavropoulos S."/>
            <person name="Stone C."/>
            <person name="Strader C."/>
            <person name="Tesfaye S."/>
            <person name="Thomson T."/>
            <person name="Thoulutsang Y."/>
            <person name="Thoulutsang D."/>
            <person name="Topham K."/>
            <person name="Topping I."/>
            <person name="Tsamla T."/>
            <person name="Vassiliev H."/>
            <person name="Vo A."/>
            <person name="Wangchuk T."/>
            <person name="Wangdi T."/>
            <person name="Weiand M."/>
            <person name="Wilkinson J."/>
            <person name="Wilson A."/>
            <person name="Yadav S."/>
            <person name="Young G."/>
            <person name="Yu Q."/>
            <person name="Zembek L."/>
            <person name="Zhong D."/>
            <person name="Zimmer A."/>
            <person name="Zwirko Z."/>
            <person name="Jaffe D.B."/>
            <person name="Alvarez P."/>
            <person name="Brockman W."/>
            <person name="Butler J."/>
            <person name="Chin C."/>
            <person name="Gnerre S."/>
            <person name="Grabherr M."/>
            <person name="Kleber M."/>
            <person name="Mauceli E."/>
            <person name="MacCallum I."/>
        </authorList>
    </citation>
    <scope>NUCLEOTIDE SEQUENCE [LARGE SCALE GENOMIC DNA]</scope>
    <source>
        <strain evidence="4">Tai18E2 / Tucson 14021-0261.01</strain>
    </source>
</reference>
<dbReference type="EMBL" id="CM000160">
    <property type="protein sequence ID" value="EDW97602.2"/>
    <property type="molecule type" value="Genomic_DNA"/>
</dbReference>
<dbReference type="KEGG" id="dya:Dyak_GE24223"/>
<dbReference type="AlphaFoldDB" id="B4PTA3"/>
<evidence type="ECO:0000256" key="1">
    <source>
        <dbReference type="SAM" id="SignalP"/>
    </source>
</evidence>
<reference evidence="3 4" key="2">
    <citation type="journal article" date="2007" name="PLoS Biol.">
        <title>Principles of genome evolution in the Drosophila melanogaster species group.</title>
        <authorList>
            <person name="Ranz J.M."/>
            <person name="Maurin D."/>
            <person name="Chan Y.S."/>
            <person name="von Grotthuss M."/>
            <person name="Hillier L.W."/>
            <person name="Roote J."/>
            <person name="Ashburner M."/>
            <person name="Bergman C.M."/>
        </authorList>
    </citation>
    <scope>NUCLEOTIDE SEQUENCE [LARGE SCALE GENOMIC DNA]</scope>
    <source>
        <strain evidence="4">Tai18E2 / Tucson 14021-0261.01</strain>
    </source>
</reference>
<name>B4PTA3_DROYA</name>
<evidence type="ECO:0000313" key="3">
    <source>
        <dbReference type="EMBL" id="EDW97602.2"/>
    </source>
</evidence>
<feature type="signal peptide" evidence="1">
    <location>
        <begin position="1"/>
        <end position="18"/>
    </location>
</feature>
<dbReference type="Proteomes" id="UP000002282">
    <property type="component" value="Chromosome 3R"/>
</dbReference>
<dbReference type="InterPro" id="IPR031986">
    <property type="entry name" value="GD_N"/>
</dbReference>
<proteinExistence type="predicted"/>
<evidence type="ECO:0000313" key="4">
    <source>
        <dbReference type="Proteomes" id="UP000002282"/>
    </source>
</evidence>
<organism evidence="3 4">
    <name type="scientific">Drosophila yakuba</name>
    <name type="common">Fruit fly</name>
    <dbReference type="NCBI Taxonomy" id="7245"/>
    <lineage>
        <taxon>Eukaryota</taxon>
        <taxon>Metazoa</taxon>
        <taxon>Ecdysozoa</taxon>
        <taxon>Arthropoda</taxon>
        <taxon>Hexapoda</taxon>
        <taxon>Insecta</taxon>
        <taxon>Pterygota</taxon>
        <taxon>Neoptera</taxon>
        <taxon>Endopterygota</taxon>
        <taxon>Diptera</taxon>
        <taxon>Brachycera</taxon>
        <taxon>Muscomorpha</taxon>
        <taxon>Ephydroidea</taxon>
        <taxon>Drosophilidae</taxon>
        <taxon>Drosophila</taxon>
        <taxon>Sophophora</taxon>
    </lineage>
</organism>
<feature type="chain" id="PRO_5006459153" description="Serine protease gd N-terminal domain-containing protein" evidence="1">
    <location>
        <begin position="19"/>
        <end position="152"/>
    </location>
</feature>
<gene>
    <name evidence="3" type="primary">Dyak\GE24223</name>
    <name evidence="3" type="synonym">dyak_GLEANR_7939</name>
    <name evidence="3" type="synonym">GE24223</name>
    <name evidence="3" type="ORF">Dyak_GE24223</name>
</gene>
<accession>B4PTA3</accession>
<dbReference type="eggNOG" id="KOG3627">
    <property type="taxonomic scope" value="Eukaryota"/>
</dbReference>
<feature type="domain" description="Serine protease gd N-terminal" evidence="2">
    <location>
        <begin position="24"/>
        <end position="127"/>
    </location>
</feature>
<keyword evidence="1" id="KW-0732">Signal</keyword>
<sequence length="152" mass="17739">MSITFWFYLCASIISVLAAHLPEHNCDSYFTYSTMDMGKTYIGVFTAPRAYITSFYWEAEFSARGREDQVDYLNPYPDNEECYANIRRGNRAEMFLIFRNITTEVPKLIKFTLNGETLCTNEKYPPLSITTRVARRMTVDEIPTAITFRKYV</sequence>
<evidence type="ECO:0000259" key="2">
    <source>
        <dbReference type="Pfam" id="PF16030"/>
    </source>
</evidence>
<keyword evidence="4" id="KW-1185">Reference proteome</keyword>
<dbReference type="HOGENOM" id="CLU_1697354_0_0_1"/>
<dbReference type="OrthoDB" id="7820987at2759"/>
<dbReference type="Pfam" id="PF16030">
    <property type="entry name" value="GD_N"/>
    <property type="match status" value="1"/>
</dbReference>
<protein>
    <recommendedName>
        <fullName evidence="2">Serine protease gd N-terminal domain-containing protein</fullName>
    </recommendedName>
</protein>